<keyword evidence="3 6" id="KW-0812">Transmembrane</keyword>
<dbReference type="AlphaFoldDB" id="A0A0K9YQ36"/>
<feature type="transmembrane region" description="Helical" evidence="6">
    <location>
        <begin position="128"/>
        <end position="152"/>
    </location>
</feature>
<feature type="transmembrane region" description="Helical" evidence="6">
    <location>
        <begin position="337"/>
        <end position="359"/>
    </location>
</feature>
<feature type="transmembrane region" description="Helical" evidence="6">
    <location>
        <begin position="159"/>
        <end position="177"/>
    </location>
</feature>
<proteinExistence type="inferred from homology"/>
<dbReference type="PANTHER" id="PTHR30569">
    <property type="entry name" value="CYTOSINE TRANSPORTER CODB"/>
    <property type="match status" value="1"/>
</dbReference>
<evidence type="ECO:0000256" key="2">
    <source>
        <dbReference type="ARBA" id="ARBA00008974"/>
    </source>
</evidence>
<dbReference type="PATRIC" id="fig|54915.3.peg.2727"/>
<feature type="transmembrane region" description="Helical" evidence="6">
    <location>
        <begin position="197"/>
        <end position="219"/>
    </location>
</feature>
<evidence type="ECO:0000313" key="8">
    <source>
        <dbReference type="EMBL" id="KNB70791.1"/>
    </source>
</evidence>
<dbReference type="Proteomes" id="UP000036834">
    <property type="component" value="Unassembled WGS sequence"/>
</dbReference>
<evidence type="ECO:0000256" key="5">
    <source>
        <dbReference type="ARBA" id="ARBA00023136"/>
    </source>
</evidence>
<dbReference type="EMBL" id="BJON01000002">
    <property type="protein sequence ID" value="GED67008.1"/>
    <property type="molecule type" value="Genomic_DNA"/>
</dbReference>
<evidence type="ECO:0000313" key="10">
    <source>
        <dbReference type="Proteomes" id="UP000319578"/>
    </source>
</evidence>
<keyword evidence="4 6" id="KW-1133">Transmembrane helix</keyword>
<evidence type="ECO:0000256" key="6">
    <source>
        <dbReference type="SAM" id="Phobius"/>
    </source>
</evidence>
<dbReference type="RefSeq" id="WP_049739811.1">
    <property type="nucleotide sequence ID" value="NZ_BJON01000002.1"/>
</dbReference>
<accession>A0A0K9YQ36</accession>
<dbReference type="GO" id="GO:0015209">
    <property type="term" value="F:cytosine transmembrane transporter activity"/>
    <property type="evidence" value="ECO:0007669"/>
    <property type="project" value="InterPro"/>
</dbReference>
<reference evidence="8" key="2">
    <citation type="submission" date="2015-07" db="EMBL/GenBank/DDBJ databases">
        <title>MeaNS - Measles Nucleotide Surveillance Program.</title>
        <authorList>
            <person name="Tran T."/>
            <person name="Druce J."/>
        </authorList>
    </citation>
    <scope>NUCLEOTIDE SEQUENCE</scope>
    <source>
        <strain evidence="8">DSM 9887</strain>
    </source>
</reference>
<evidence type="ECO:0000256" key="4">
    <source>
        <dbReference type="ARBA" id="ARBA00022989"/>
    </source>
</evidence>
<dbReference type="InterPro" id="IPR030191">
    <property type="entry name" value="CodB"/>
</dbReference>
<dbReference type="OrthoDB" id="9787279at2"/>
<feature type="transmembrane region" description="Helical" evidence="6">
    <location>
        <begin position="28"/>
        <end position="50"/>
    </location>
</feature>
<feature type="transmembrane region" description="Helical" evidence="6">
    <location>
        <begin position="313"/>
        <end position="331"/>
    </location>
</feature>
<comment type="similarity">
    <text evidence="2">Belongs to the purine-cytosine permease (2.A.39) family.</text>
</comment>
<dbReference type="PANTHER" id="PTHR30569:SF0">
    <property type="entry name" value="CYTOSINE PERMEASE"/>
    <property type="match status" value="1"/>
</dbReference>
<dbReference type="Proteomes" id="UP000319578">
    <property type="component" value="Unassembled WGS sequence"/>
</dbReference>
<dbReference type="Pfam" id="PF02133">
    <property type="entry name" value="Transp_cyt_pur"/>
    <property type="match status" value="1"/>
</dbReference>
<dbReference type="Gene3D" id="1.10.4160.10">
    <property type="entry name" value="Hydantoin permease"/>
    <property type="match status" value="1"/>
</dbReference>
<gene>
    <name evidence="8" type="ORF">ADS79_18195</name>
    <name evidence="7" type="ORF">BRE01_07100</name>
</gene>
<name>A0A0K9YQ36_9BACL</name>
<evidence type="ECO:0000256" key="1">
    <source>
        <dbReference type="ARBA" id="ARBA00004141"/>
    </source>
</evidence>
<feature type="transmembrane region" description="Helical" evidence="6">
    <location>
        <begin position="97"/>
        <end position="116"/>
    </location>
</feature>
<feature type="transmembrane region" description="Helical" evidence="6">
    <location>
        <begin position="231"/>
        <end position="256"/>
    </location>
</feature>
<evidence type="ECO:0000313" key="7">
    <source>
        <dbReference type="EMBL" id="GED67008.1"/>
    </source>
</evidence>
<evidence type="ECO:0000256" key="3">
    <source>
        <dbReference type="ARBA" id="ARBA00022692"/>
    </source>
</evidence>
<reference evidence="9" key="1">
    <citation type="submission" date="2015-07" db="EMBL/GenBank/DDBJ databases">
        <title>Genome sequencing project for genomic taxonomy and phylogenomics of Bacillus-like bacteria.</title>
        <authorList>
            <person name="Liu B."/>
            <person name="Wang J."/>
            <person name="Zhu Y."/>
            <person name="Liu G."/>
            <person name="Chen Q."/>
            <person name="Chen Z."/>
            <person name="Lan J."/>
            <person name="Che J."/>
            <person name="Ge C."/>
            <person name="Shi H."/>
            <person name="Pan Z."/>
            <person name="Liu X."/>
        </authorList>
    </citation>
    <scope>NUCLEOTIDE SEQUENCE [LARGE SCALE GENOMIC DNA]</scope>
    <source>
        <strain evidence="9">DSM 9887</strain>
    </source>
</reference>
<feature type="transmembrane region" description="Helical" evidence="6">
    <location>
        <begin position="380"/>
        <end position="400"/>
    </location>
</feature>
<feature type="transmembrane region" description="Helical" evidence="6">
    <location>
        <begin position="56"/>
        <end position="76"/>
    </location>
</feature>
<dbReference type="STRING" id="54915.ADS79_18195"/>
<feature type="transmembrane region" description="Helical" evidence="6">
    <location>
        <begin position="262"/>
        <end position="283"/>
    </location>
</feature>
<organism evidence="8 9">
    <name type="scientific">Brevibacillus reuszeri</name>
    <dbReference type="NCBI Taxonomy" id="54915"/>
    <lineage>
        <taxon>Bacteria</taxon>
        <taxon>Bacillati</taxon>
        <taxon>Bacillota</taxon>
        <taxon>Bacilli</taxon>
        <taxon>Bacillales</taxon>
        <taxon>Paenibacillaceae</taxon>
        <taxon>Brevibacillus</taxon>
    </lineage>
</organism>
<reference evidence="7 10" key="3">
    <citation type="submission" date="2019-06" db="EMBL/GenBank/DDBJ databases">
        <title>Whole genome shotgun sequence of Brevibacillus reuszeri NBRC 15719.</title>
        <authorList>
            <person name="Hosoyama A."/>
            <person name="Uohara A."/>
            <person name="Ohji S."/>
            <person name="Ichikawa N."/>
        </authorList>
    </citation>
    <scope>NUCLEOTIDE SEQUENCE [LARGE SCALE GENOMIC DNA]</scope>
    <source>
        <strain evidence="7 10">NBRC 15719</strain>
    </source>
</reference>
<dbReference type="EMBL" id="LGIQ01000009">
    <property type="protein sequence ID" value="KNB70791.1"/>
    <property type="molecule type" value="Genomic_DNA"/>
</dbReference>
<comment type="subcellular location">
    <subcellularLocation>
        <location evidence="1">Membrane</location>
        <topology evidence="1">Multi-pass membrane protein</topology>
    </subcellularLocation>
</comment>
<evidence type="ECO:0000313" key="9">
    <source>
        <dbReference type="Proteomes" id="UP000036834"/>
    </source>
</evidence>
<sequence>MAGNSKMADDFSLSRVPKEARVPMWEILVIRIGAFTSLSQFILGASLGFGMTFWDAAIASFLGVILLEVVTFFIGIAGMREGLSTSMLSRWTGFGKYGSSMIAFVIAVGTIGWFGVQNSVFANGLNDAVGGVLGFPLAATLTGLFVTFIVIFGFKWLGLTAKIAVPAFLLAIAYGIYHVFESHSLKELIASAAPGPALTIGTAATIVAGSFMVGAILAPDMTRYCRNGKDVLWSTLISVVIGEIGINLIAVLMAHAVNSSDVVTIALQTSGWLGAATVVFATVKINDINLYSASLGFTNILDSVFGKHVNRGLLTLIVGVIGTVLSVLGILDQFVNFLIFLGIWVPPIGGIMVVDYFILKRSRQILDESRAQGALPESCETWNPVSIIAWALGFIIGYLFEWGIPSLNSLIVAGVSYYVGMRIFGAALDQRWKSVKMDQAG</sequence>
<keyword evidence="10" id="KW-1185">Reference proteome</keyword>
<dbReference type="CDD" id="cd11484">
    <property type="entry name" value="SLC-NCS1sbd_CobB-like"/>
    <property type="match status" value="1"/>
</dbReference>
<dbReference type="GO" id="GO:0005886">
    <property type="term" value="C:plasma membrane"/>
    <property type="evidence" value="ECO:0007669"/>
    <property type="project" value="TreeGrafter"/>
</dbReference>
<comment type="caution">
    <text evidence="8">The sequence shown here is derived from an EMBL/GenBank/DDBJ whole genome shotgun (WGS) entry which is preliminary data.</text>
</comment>
<dbReference type="InterPro" id="IPR001248">
    <property type="entry name" value="Pur-cyt_permease"/>
</dbReference>
<keyword evidence="5 6" id="KW-0472">Membrane</keyword>
<protein>
    <submittedName>
        <fullName evidence="8">Allantoin permease</fullName>
    </submittedName>
    <submittedName>
        <fullName evidence="7">Cytosine permease</fullName>
    </submittedName>
</protein>
<feature type="transmembrane region" description="Helical" evidence="6">
    <location>
        <begin position="406"/>
        <end position="428"/>
    </location>
</feature>